<dbReference type="GO" id="GO:0031956">
    <property type="term" value="F:medium-chain fatty acid-CoA ligase activity"/>
    <property type="evidence" value="ECO:0007669"/>
    <property type="project" value="TreeGrafter"/>
</dbReference>
<dbReference type="NCBIfam" id="NF005659">
    <property type="entry name" value="PRK07445.1-1"/>
    <property type="match status" value="1"/>
</dbReference>
<keyword evidence="2 5" id="KW-0436">Ligase</keyword>
<gene>
    <name evidence="5" type="primary">menE</name>
    <name evidence="5" type="ordered locus">syc0525_c</name>
</gene>
<feature type="domain" description="AMP-dependent synthetase/ligase" evidence="3">
    <location>
        <begin position="116"/>
        <end position="303"/>
    </location>
</feature>
<dbReference type="InterPro" id="IPR045851">
    <property type="entry name" value="AMP-bd_C_sf"/>
</dbReference>
<proteinExistence type="inferred from homology"/>
<dbReference type="RefSeq" id="WP_011242837.1">
    <property type="nucleotide sequence ID" value="NC_006576.1"/>
</dbReference>
<name>A0A0H3K108_SYNP6</name>
<evidence type="ECO:0000313" key="5">
    <source>
        <dbReference type="EMBL" id="BAD78715.1"/>
    </source>
</evidence>
<dbReference type="InterPro" id="IPR042099">
    <property type="entry name" value="ANL_N_sf"/>
</dbReference>
<evidence type="ECO:0000256" key="2">
    <source>
        <dbReference type="ARBA" id="ARBA00022598"/>
    </source>
</evidence>
<dbReference type="Pfam" id="PF00501">
    <property type="entry name" value="AMP-binding"/>
    <property type="match status" value="1"/>
</dbReference>
<accession>A0A0H3K108</accession>
<organism evidence="5 6">
    <name type="scientific">Synechococcus sp. (strain ATCC 27144 / PCC 6301 / SAUG 1402/1)</name>
    <name type="common">Anacystis nidulans</name>
    <dbReference type="NCBI Taxonomy" id="269084"/>
    <lineage>
        <taxon>Bacteria</taxon>
        <taxon>Bacillati</taxon>
        <taxon>Cyanobacteriota</taxon>
        <taxon>Cyanophyceae</taxon>
        <taxon>Synechococcales</taxon>
        <taxon>Synechococcaceae</taxon>
        <taxon>Synechococcus</taxon>
    </lineage>
</organism>
<evidence type="ECO:0000313" key="6">
    <source>
        <dbReference type="Proteomes" id="UP000001175"/>
    </source>
</evidence>
<dbReference type="PANTHER" id="PTHR43201:SF5">
    <property type="entry name" value="MEDIUM-CHAIN ACYL-COA LIGASE ACSF2, MITOCHONDRIAL"/>
    <property type="match status" value="1"/>
</dbReference>
<dbReference type="Proteomes" id="UP000001175">
    <property type="component" value="Chromosome"/>
</dbReference>
<dbReference type="GeneID" id="72429874"/>
<sequence length="447" mass="48364">MATPLELLTCWGPDWLASGQGDRLGQLAEQRWLSLQGRPAQRVLIVHTDAIAYLADWIAAVSAGWPVILGNPHWRRQEWEAIATQLQPQQIWGEAPIATSVGIADPLETGWIGIATGGSSGGLRFAVQTWERLTAAALAFQRSPLIDGQAIAGICSLPLHHVSGLMVAVRSLVTGGPLWLLPWSELQSAECLPTCSEAVLSLVPTQLQRLLPLRSQWLQQRLLILLGGAPAWPTLLQQAQNLQLPIAPCYGATETAAFISVLFPQQFLAVSRGVGKPLPGVMIQLNADRTVAIQSPSLALGYWQGPGQVEPIIDAQGFWQSGDRGEWSADHSLILLGRQGDRILSGGEKIWPLEVETVLYNSGLVREVCVVGLADPDWGEVVAAAYVPQQQAVTPEQLKAAIAPELAPYKHPKQWLNCSALPRTSQGKLDRTAVRQLFAARPPLPAL</sequence>
<dbReference type="KEGG" id="syc:syc0525_c"/>
<dbReference type="EMBL" id="AP008231">
    <property type="protein sequence ID" value="BAD78715.1"/>
    <property type="molecule type" value="Genomic_DNA"/>
</dbReference>
<dbReference type="Gene3D" id="3.30.300.30">
    <property type="match status" value="1"/>
</dbReference>
<dbReference type="Gene3D" id="3.40.50.12780">
    <property type="entry name" value="N-terminal domain of ligase-like"/>
    <property type="match status" value="1"/>
</dbReference>
<reference evidence="5 6" key="1">
    <citation type="journal article" date="2007" name="Photosyn. Res.">
        <title>Complete nucleotide sequence of the freshwater unicellular cyanobacterium Synechococcus elongatus PCC 6301 chromosome: gene content and organization.</title>
        <authorList>
            <person name="Sugita C."/>
            <person name="Ogata K."/>
            <person name="Shikata M."/>
            <person name="Jikuya H."/>
            <person name="Takano J."/>
            <person name="Furumichi M."/>
            <person name="Kanehisa M."/>
            <person name="Omata T."/>
            <person name="Sugiura M."/>
            <person name="Sugita M."/>
        </authorList>
    </citation>
    <scope>NUCLEOTIDE SEQUENCE [LARGE SCALE GENOMIC DNA]</scope>
    <source>
        <strain evidence="6">ATCC 27144 / PCC 6301 / SAUG 1402/1</strain>
    </source>
</reference>
<protein>
    <submittedName>
        <fullName evidence="5">O-succinylbenzoic acid-CoA ligase</fullName>
    </submittedName>
</protein>
<evidence type="ECO:0000256" key="1">
    <source>
        <dbReference type="ARBA" id="ARBA00006432"/>
    </source>
</evidence>
<dbReference type="PANTHER" id="PTHR43201">
    <property type="entry name" value="ACYL-COA SYNTHETASE"/>
    <property type="match status" value="1"/>
</dbReference>
<dbReference type="GO" id="GO:0006631">
    <property type="term" value="P:fatty acid metabolic process"/>
    <property type="evidence" value="ECO:0007669"/>
    <property type="project" value="TreeGrafter"/>
</dbReference>
<evidence type="ECO:0000259" key="4">
    <source>
        <dbReference type="Pfam" id="PF13193"/>
    </source>
</evidence>
<dbReference type="AlphaFoldDB" id="A0A0H3K108"/>
<comment type="similarity">
    <text evidence="1">Belongs to the ATP-dependent AMP-binding enzyme family.</text>
</comment>
<dbReference type="eggNOG" id="COG0318">
    <property type="taxonomic scope" value="Bacteria"/>
</dbReference>
<dbReference type="SUPFAM" id="SSF56801">
    <property type="entry name" value="Acetyl-CoA synthetase-like"/>
    <property type="match status" value="1"/>
</dbReference>
<evidence type="ECO:0000259" key="3">
    <source>
        <dbReference type="Pfam" id="PF00501"/>
    </source>
</evidence>
<dbReference type="InterPro" id="IPR025110">
    <property type="entry name" value="AMP-bd_C"/>
</dbReference>
<dbReference type="Pfam" id="PF13193">
    <property type="entry name" value="AMP-binding_C"/>
    <property type="match status" value="1"/>
</dbReference>
<feature type="domain" description="AMP-binding enzyme C-terminal" evidence="4">
    <location>
        <begin position="354"/>
        <end position="428"/>
    </location>
</feature>
<dbReference type="InterPro" id="IPR000873">
    <property type="entry name" value="AMP-dep_synth/lig_dom"/>
</dbReference>